<gene>
    <name evidence="1" type="ORF">PR048_032023</name>
</gene>
<sequence>MHFAVPIIWREPKIHIKDCCFCLVPPLKQGISKKKNWTVTYPNLPSAVCPIPHGKGLPVPEPSDEYNLENDDELEIITGESSSLNDPEFSVDLYSADPHKITQSELSDLIRDLELSKENKRAYNYSELVEVFFKLQETWLQHVSENSFSTSHLDFFTDNCGDVSDEHGERSHQDISAMEKRYQGRWSSSMLADYFWMSPRMLLM</sequence>
<organism evidence="1 2">
    <name type="scientific">Dryococelus australis</name>
    <dbReference type="NCBI Taxonomy" id="614101"/>
    <lineage>
        <taxon>Eukaryota</taxon>
        <taxon>Metazoa</taxon>
        <taxon>Ecdysozoa</taxon>
        <taxon>Arthropoda</taxon>
        <taxon>Hexapoda</taxon>
        <taxon>Insecta</taxon>
        <taxon>Pterygota</taxon>
        <taxon>Neoptera</taxon>
        <taxon>Polyneoptera</taxon>
        <taxon>Phasmatodea</taxon>
        <taxon>Verophasmatodea</taxon>
        <taxon>Anareolatae</taxon>
        <taxon>Phasmatidae</taxon>
        <taxon>Eurycanthinae</taxon>
        <taxon>Dryococelus</taxon>
    </lineage>
</organism>
<comment type="caution">
    <text evidence="1">The sequence shown here is derived from an EMBL/GenBank/DDBJ whole genome shotgun (WGS) entry which is preliminary data.</text>
</comment>
<protein>
    <submittedName>
        <fullName evidence="1">Uncharacterized protein</fullName>
    </submittedName>
</protein>
<evidence type="ECO:0000313" key="2">
    <source>
        <dbReference type="Proteomes" id="UP001159363"/>
    </source>
</evidence>
<evidence type="ECO:0000313" key="1">
    <source>
        <dbReference type="EMBL" id="KAJ8868214.1"/>
    </source>
</evidence>
<dbReference type="PANTHER" id="PTHR46114">
    <property type="entry name" value="APPLE DOMAIN-CONTAINING PROTEIN"/>
    <property type="match status" value="1"/>
</dbReference>
<name>A0ABQ9GAX1_9NEOP</name>
<reference evidence="1 2" key="1">
    <citation type="submission" date="2023-02" db="EMBL/GenBank/DDBJ databases">
        <title>LHISI_Scaffold_Assembly.</title>
        <authorList>
            <person name="Stuart O.P."/>
            <person name="Cleave R."/>
            <person name="Magrath M.J.L."/>
            <person name="Mikheyev A.S."/>
        </authorList>
    </citation>
    <scope>NUCLEOTIDE SEQUENCE [LARGE SCALE GENOMIC DNA]</scope>
    <source>
        <strain evidence="1">Daus_M_001</strain>
        <tissue evidence="1">Leg muscle</tissue>
    </source>
</reference>
<dbReference type="Proteomes" id="UP001159363">
    <property type="component" value="Chromosome 14"/>
</dbReference>
<dbReference type="EMBL" id="JARBHB010000015">
    <property type="protein sequence ID" value="KAJ8868214.1"/>
    <property type="molecule type" value="Genomic_DNA"/>
</dbReference>
<dbReference type="PANTHER" id="PTHR46114:SF1">
    <property type="entry name" value="ZAD DOMAIN-CONTAINING PROTEIN"/>
    <property type="match status" value="1"/>
</dbReference>
<proteinExistence type="predicted"/>
<keyword evidence="2" id="KW-1185">Reference proteome</keyword>
<accession>A0ABQ9GAX1</accession>